<dbReference type="EMBL" id="JAGKQM010000011">
    <property type="protein sequence ID" value="KAH0903276.1"/>
    <property type="molecule type" value="Genomic_DNA"/>
</dbReference>
<comment type="caution">
    <text evidence="2">The sequence shown here is derived from an EMBL/GenBank/DDBJ whole genome shotgun (WGS) entry which is preliminary data.</text>
</comment>
<gene>
    <name evidence="2" type="ORF">HID58_042779</name>
</gene>
<sequence>MSEEEDNGRVKAQGDNDQIPDQDTVRLITGSWVREQYGKWIFDSLSEEGRYSVTLFPGLEYEYLVQMVKSILRIVAPNVTIKLSYQYPSWMQIDEGDGLTPQFISDDYDVEPFVQMRRKIEDVNLYVTISEHNNGLTTGKTRPPFATVTHQTLIRNEDEEESDADDIFAVPGNQTIPNVQRGIVIREPIIRLASPPREPVNKGKGKAIATEGDTDAPTLNCLLPETSINKGAYGGNGESSQAIRRHLFDGPIVPSNRVVEVDDHTNAQGETIEAQTVVSPSGVAPPSSVYTWTRFQDALHDLLYDESSEPVLFARDAPPVIDSGEEDGTNIKARFKSQRLSSLMGAAVRAYTVEGFNKVFITIQRVSPGCAAYLVDIGGNKIGGEYAGDLLPPEVRRPPGRPRKVRILSWGQD</sequence>
<feature type="region of interest" description="Disordered" evidence="1">
    <location>
        <begin position="1"/>
        <end position="21"/>
    </location>
</feature>
<organism evidence="2 3">
    <name type="scientific">Brassica napus</name>
    <name type="common">Rape</name>
    <dbReference type="NCBI Taxonomy" id="3708"/>
    <lineage>
        <taxon>Eukaryota</taxon>
        <taxon>Viridiplantae</taxon>
        <taxon>Streptophyta</taxon>
        <taxon>Embryophyta</taxon>
        <taxon>Tracheophyta</taxon>
        <taxon>Spermatophyta</taxon>
        <taxon>Magnoliopsida</taxon>
        <taxon>eudicotyledons</taxon>
        <taxon>Gunneridae</taxon>
        <taxon>Pentapetalae</taxon>
        <taxon>rosids</taxon>
        <taxon>malvids</taxon>
        <taxon>Brassicales</taxon>
        <taxon>Brassicaceae</taxon>
        <taxon>Brassiceae</taxon>
        <taxon>Brassica</taxon>
    </lineage>
</organism>
<proteinExistence type="predicted"/>
<accession>A0ABQ8BGD9</accession>
<dbReference type="Proteomes" id="UP000824890">
    <property type="component" value="Unassembled WGS sequence"/>
</dbReference>
<keyword evidence="3" id="KW-1185">Reference proteome</keyword>
<protein>
    <submittedName>
        <fullName evidence="2">Uncharacterized protein</fullName>
    </submittedName>
</protein>
<evidence type="ECO:0000313" key="2">
    <source>
        <dbReference type="EMBL" id="KAH0903276.1"/>
    </source>
</evidence>
<reference evidence="2 3" key="1">
    <citation type="submission" date="2021-05" db="EMBL/GenBank/DDBJ databases">
        <title>Genome Assembly of Synthetic Allotetraploid Brassica napus Reveals Homoeologous Exchanges between Subgenomes.</title>
        <authorList>
            <person name="Davis J.T."/>
        </authorList>
    </citation>
    <scope>NUCLEOTIDE SEQUENCE [LARGE SCALE GENOMIC DNA]</scope>
    <source>
        <strain evidence="3">cv. Da-Ae</strain>
        <tissue evidence="2">Seedling</tissue>
    </source>
</reference>
<evidence type="ECO:0000256" key="1">
    <source>
        <dbReference type="SAM" id="MobiDB-lite"/>
    </source>
</evidence>
<evidence type="ECO:0000313" key="3">
    <source>
        <dbReference type="Proteomes" id="UP000824890"/>
    </source>
</evidence>
<feature type="non-terminal residue" evidence="2">
    <location>
        <position position="413"/>
    </location>
</feature>
<name>A0ABQ8BGD9_BRANA</name>